<dbReference type="RefSeq" id="WP_065270584.1">
    <property type="nucleotide sequence ID" value="NZ_CP015124.1"/>
</dbReference>
<dbReference type="PANTHER" id="PTHR42703:SF1">
    <property type="entry name" value="NA(+)_H(+) ANTIPORTER SUBUNIT D1"/>
    <property type="match status" value="1"/>
</dbReference>
<evidence type="ECO:0000313" key="14">
    <source>
        <dbReference type="Proteomes" id="UP001218364"/>
    </source>
</evidence>
<reference evidence="11 13" key="1">
    <citation type="submission" date="2016-04" db="EMBL/GenBank/DDBJ databases">
        <authorList>
            <person name="Evans L.H."/>
            <person name="Alamgir A."/>
            <person name="Owens N."/>
            <person name="Weber N.D."/>
            <person name="Virtaneva K."/>
            <person name="Barbian K."/>
            <person name="Babar A."/>
            <person name="Rosenke K."/>
        </authorList>
    </citation>
    <scope>NUCLEOTIDE SEQUENCE [LARGE SCALE GENOMIC DNA]</scope>
    <source>
        <strain evidence="11 13">JL2886</strain>
    </source>
</reference>
<feature type="transmembrane region" description="Helical" evidence="9">
    <location>
        <begin position="162"/>
        <end position="185"/>
    </location>
</feature>
<feature type="transmembrane region" description="Helical" evidence="9">
    <location>
        <begin position="304"/>
        <end position="324"/>
    </location>
</feature>
<feature type="transmembrane region" description="Helical" evidence="9">
    <location>
        <begin position="69"/>
        <end position="97"/>
    </location>
</feature>
<sequence>MNHLLIAPIVLPAIVAPFIIMVVRYHLDLQRIFSIASTVAIALITLVLASQAADGTVQVYELGDWPAPFGIVLVLDRLSAMMIVLTAVLALAVVLYAIGTGWDARGANFHALFQFQLMGIIGAFLTGDAFNLFVFFEVLLIASYGLMIHAGGATRFQAGVQYVVYNLLGSTLFLFALGTLYSVTGTLNMADLAVRVAELPAEDTALLRVGAIMLLLVFAIKAAVLPLHFWLPASYANAPLPVAALFAIMTKVGAYAILRMYTLVFGPEAEITAGLAGDWLLPAALLTLAVGAIGVLGAREIGRLVAFGAITSMGTLLTAVALFTPASVGAALYYTVHSTLATAFLFLVADMVMERQGGEIAPKPVMKQSGLIAALFFGGSIAMAGMPPLSGFLGKLLVMDAARGHDLVWWIWGVILVSSLITIIGLARAGSLIFWKSHGLAPQEDAESEVEADDPEEAPVQAQRGSSLPFVASFGLLAGLILLTVFAGPMMDYAEATSAQLFAPDTYIDTVLGRTGE</sequence>
<keyword evidence="5 8" id="KW-0812">Transmembrane</keyword>
<evidence type="ECO:0000256" key="8">
    <source>
        <dbReference type="RuleBase" id="RU000320"/>
    </source>
</evidence>
<dbReference type="PATRIC" id="fig|60890.4.peg.515"/>
<evidence type="ECO:0000256" key="6">
    <source>
        <dbReference type="ARBA" id="ARBA00022989"/>
    </source>
</evidence>
<feature type="transmembrane region" description="Helical" evidence="9">
    <location>
        <begin position="330"/>
        <end position="349"/>
    </location>
</feature>
<gene>
    <name evidence="11" type="primary">phaD</name>
    <name evidence="11" type="ORF">JL2886_00530</name>
    <name evidence="12" type="ORF">PXK24_04970</name>
</gene>
<comment type="function">
    <text evidence="1">NDH-1 shuttles electrons from NADH, via FMN and iron-sulfur (Fe-S) centers, to quinones in the respiratory chain. The immediate electron acceptor for the enzyme in this species is believed to be ubiquinone. Couples the redox reaction to proton translocation (for every two electrons transferred, four hydrogen ions are translocated across the cytoplasmic membrane), and thus conserves the redox energy in a proton gradient.</text>
</comment>
<name>A0A1B0ZMX7_9RHOB</name>
<dbReference type="EMBL" id="CP015124">
    <property type="protein sequence ID" value="ANP35461.1"/>
    <property type="molecule type" value="Genomic_DNA"/>
</dbReference>
<accession>A0A1B0ZMX7</accession>
<evidence type="ECO:0000313" key="12">
    <source>
        <dbReference type="EMBL" id="MDE4165033.1"/>
    </source>
</evidence>
<keyword evidence="4" id="KW-1003">Cell membrane</keyword>
<dbReference type="InterPro" id="IPR050586">
    <property type="entry name" value="CPA3_Na-H_Antiporter_D"/>
</dbReference>
<reference evidence="12 14" key="2">
    <citation type="submission" date="2023-02" db="EMBL/GenBank/DDBJ databases">
        <title>Population genomics of bacteria associated with diatom.</title>
        <authorList>
            <person name="Xie J."/>
            <person name="Wang H."/>
        </authorList>
    </citation>
    <scope>NUCLEOTIDE SEQUENCE [LARGE SCALE GENOMIC DNA]</scope>
    <source>
        <strain evidence="12 14">PT47_8</strain>
    </source>
</reference>
<evidence type="ECO:0000256" key="3">
    <source>
        <dbReference type="ARBA" id="ARBA00005346"/>
    </source>
</evidence>
<feature type="domain" description="NADH:quinone oxidoreductase/Mrp antiporter transmembrane" evidence="10">
    <location>
        <begin position="128"/>
        <end position="422"/>
    </location>
</feature>
<dbReference type="GO" id="GO:0005886">
    <property type="term" value="C:plasma membrane"/>
    <property type="evidence" value="ECO:0007669"/>
    <property type="project" value="UniProtKB-SubCell"/>
</dbReference>
<dbReference type="Proteomes" id="UP001218364">
    <property type="component" value="Unassembled WGS sequence"/>
</dbReference>
<comment type="similarity">
    <text evidence="3">Belongs to the CPA3 antiporters (TC 2.A.63) subunit D family.</text>
</comment>
<dbReference type="AlphaFoldDB" id="A0A1B0ZMX7"/>
<evidence type="ECO:0000259" key="10">
    <source>
        <dbReference type="Pfam" id="PF00361"/>
    </source>
</evidence>
<evidence type="ECO:0000256" key="1">
    <source>
        <dbReference type="ARBA" id="ARBA00002378"/>
    </source>
</evidence>
<dbReference type="InterPro" id="IPR003918">
    <property type="entry name" value="NADH_UbQ_OxRdtase"/>
</dbReference>
<evidence type="ECO:0000256" key="5">
    <source>
        <dbReference type="ARBA" id="ARBA00022692"/>
    </source>
</evidence>
<keyword evidence="6 9" id="KW-1133">Transmembrane helix</keyword>
<evidence type="ECO:0000313" key="13">
    <source>
        <dbReference type="Proteomes" id="UP000092565"/>
    </source>
</evidence>
<dbReference type="GO" id="GO:0008137">
    <property type="term" value="F:NADH dehydrogenase (ubiquinone) activity"/>
    <property type="evidence" value="ECO:0007669"/>
    <property type="project" value="InterPro"/>
</dbReference>
<feature type="transmembrane region" description="Helical" evidence="9">
    <location>
        <begin position="205"/>
        <end position="231"/>
    </location>
</feature>
<feature type="transmembrane region" description="Helical" evidence="9">
    <location>
        <begin position="6"/>
        <end position="25"/>
    </location>
</feature>
<feature type="transmembrane region" description="Helical" evidence="9">
    <location>
        <begin position="370"/>
        <end position="389"/>
    </location>
</feature>
<proteinExistence type="inferred from homology"/>
<dbReference type="Pfam" id="PF00361">
    <property type="entry name" value="Proton_antipo_M"/>
    <property type="match status" value="1"/>
</dbReference>
<dbReference type="InterPro" id="IPR001750">
    <property type="entry name" value="ND/Mrp_TM"/>
</dbReference>
<feature type="transmembrane region" description="Helical" evidence="9">
    <location>
        <begin position="109"/>
        <end position="126"/>
    </location>
</feature>
<protein>
    <submittedName>
        <fullName evidence="11">Cation:proton antiporter</fullName>
    </submittedName>
    <submittedName>
        <fullName evidence="12">Monovalent cation/H+ antiporter subunit D</fullName>
    </submittedName>
</protein>
<evidence type="ECO:0000313" key="11">
    <source>
        <dbReference type="EMBL" id="ANP35461.1"/>
    </source>
</evidence>
<comment type="subcellular location">
    <subcellularLocation>
        <location evidence="2">Cell membrane</location>
        <topology evidence="2">Multi-pass membrane protein</topology>
    </subcellularLocation>
    <subcellularLocation>
        <location evidence="8">Membrane</location>
        <topology evidence="8">Multi-pass membrane protein</topology>
    </subcellularLocation>
</comment>
<feature type="transmembrane region" description="Helical" evidence="9">
    <location>
        <begin position="238"/>
        <end position="259"/>
    </location>
</feature>
<dbReference type="PANTHER" id="PTHR42703">
    <property type="entry name" value="NADH DEHYDROGENASE"/>
    <property type="match status" value="1"/>
</dbReference>
<dbReference type="OrthoDB" id="9768329at2"/>
<feature type="transmembrane region" description="Helical" evidence="9">
    <location>
        <begin position="468"/>
        <end position="488"/>
    </location>
</feature>
<feature type="transmembrane region" description="Helical" evidence="9">
    <location>
        <begin position="32"/>
        <end position="49"/>
    </location>
</feature>
<organism evidence="11 13">
    <name type="scientific">Phaeobacter gallaeciensis</name>
    <dbReference type="NCBI Taxonomy" id="60890"/>
    <lineage>
        <taxon>Bacteria</taxon>
        <taxon>Pseudomonadati</taxon>
        <taxon>Pseudomonadota</taxon>
        <taxon>Alphaproteobacteria</taxon>
        <taxon>Rhodobacterales</taxon>
        <taxon>Roseobacteraceae</taxon>
        <taxon>Phaeobacter</taxon>
    </lineage>
</organism>
<evidence type="ECO:0000256" key="4">
    <source>
        <dbReference type="ARBA" id="ARBA00022475"/>
    </source>
</evidence>
<evidence type="ECO:0000256" key="9">
    <source>
        <dbReference type="SAM" id="Phobius"/>
    </source>
</evidence>
<evidence type="ECO:0000256" key="2">
    <source>
        <dbReference type="ARBA" id="ARBA00004651"/>
    </source>
</evidence>
<keyword evidence="13" id="KW-1185">Reference proteome</keyword>
<evidence type="ECO:0000256" key="7">
    <source>
        <dbReference type="ARBA" id="ARBA00023136"/>
    </source>
</evidence>
<dbReference type="EMBL" id="JARCJK010000001">
    <property type="protein sequence ID" value="MDE4165033.1"/>
    <property type="molecule type" value="Genomic_DNA"/>
</dbReference>
<dbReference type="GO" id="GO:0042773">
    <property type="term" value="P:ATP synthesis coupled electron transport"/>
    <property type="evidence" value="ECO:0007669"/>
    <property type="project" value="InterPro"/>
</dbReference>
<dbReference type="NCBIfam" id="NF009309">
    <property type="entry name" value="PRK12666.1"/>
    <property type="match status" value="1"/>
</dbReference>
<dbReference type="PRINTS" id="PR01437">
    <property type="entry name" value="NUOXDRDTASE4"/>
</dbReference>
<feature type="transmembrane region" description="Helical" evidence="9">
    <location>
        <begin position="279"/>
        <end position="297"/>
    </location>
</feature>
<feature type="transmembrane region" description="Helical" evidence="9">
    <location>
        <begin position="132"/>
        <end position="150"/>
    </location>
</feature>
<dbReference type="Proteomes" id="UP000092565">
    <property type="component" value="Chromosome"/>
</dbReference>
<keyword evidence="7 9" id="KW-0472">Membrane</keyword>
<feature type="transmembrane region" description="Helical" evidence="9">
    <location>
        <begin position="409"/>
        <end position="427"/>
    </location>
</feature>